<name>A0A7C9DC96_OPUST</name>
<accession>A0A7C9DC96</accession>
<reference evidence="1" key="1">
    <citation type="journal article" date="2013" name="J. Plant Res.">
        <title>Effect of fungi and light on seed germination of three Opuntia species from semiarid lands of central Mexico.</title>
        <authorList>
            <person name="Delgado-Sanchez P."/>
            <person name="Jimenez-Bremont J.F."/>
            <person name="Guerrero-Gonzalez Mde L."/>
            <person name="Flores J."/>
        </authorList>
    </citation>
    <scope>NUCLEOTIDE SEQUENCE</scope>
    <source>
        <tissue evidence="1">Cladode</tissue>
    </source>
</reference>
<sequence>MTFCQFLPTASSTLHILYLPSKTEPSSSASVYAFLVKNPLCHYPFVRKHKSMYVYIVSIQHFRSLSFRLFFDILRTSTPKQVFVVFTHSSRQIYPEAKVPPEHLIQDETWDHRSGVGSA</sequence>
<proteinExistence type="predicted"/>
<protein>
    <submittedName>
        <fullName evidence="1">Uncharacterized protein</fullName>
    </submittedName>
</protein>
<organism evidence="1">
    <name type="scientific">Opuntia streptacantha</name>
    <name type="common">Prickly pear cactus</name>
    <name type="synonym">Opuntia cardona</name>
    <dbReference type="NCBI Taxonomy" id="393608"/>
    <lineage>
        <taxon>Eukaryota</taxon>
        <taxon>Viridiplantae</taxon>
        <taxon>Streptophyta</taxon>
        <taxon>Embryophyta</taxon>
        <taxon>Tracheophyta</taxon>
        <taxon>Spermatophyta</taxon>
        <taxon>Magnoliopsida</taxon>
        <taxon>eudicotyledons</taxon>
        <taxon>Gunneridae</taxon>
        <taxon>Pentapetalae</taxon>
        <taxon>Caryophyllales</taxon>
        <taxon>Cactineae</taxon>
        <taxon>Cactaceae</taxon>
        <taxon>Opuntioideae</taxon>
        <taxon>Opuntia</taxon>
    </lineage>
</organism>
<dbReference type="EMBL" id="GISG01088477">
    <property type="protein sequence ID" value="MBA4633809.1"/>
    <property type="molecule type" value="Transcribed_RNA"/>
</dbReference>
<dbReference type="AlphaFoldDB" id="A0A7C9DC96"/>
<reference evidence="1" key="2">
    <citation type="submission" date="2020-07" db="EMBL/GenBank/DDBJ databases">
        <authorList>
            <person name="Vera ALvarez R."/>
            <person name="Arias-Moreno D.M."/>
            <person name="Jimenez-Jacinto V."/>
            <person name="Jimenez-Bremont J.F."/>
            <person name="Swaminathan K."/>
            <person name="Moose S.P."/>
            <person name="Guerrero-Gonzalez M.L."/>
            <person name="Marino-Ramirez L."/>
            <person name="Landsman D."/>
            <person name="Rodriguez-Kessler M."/>
            <person name="Delgado-Sanchez P."/>
        </authorList>
    </citation>
    <scope>NUCLEOTIDE SEQUENCE</scope>
    <source>
        <tissue evidence="1">Cladode</tissue>
    </source>
</reference>
<evidence type="ECO:0000313" key="1">
    <source>
        <dbReference type="EMBL" id="MBA4633809.1"/>
    </source>
</evidence>